<organism evidence="6 7">
    <name type="scientific">Yanshouia hominis</name>
    <dbReference type="NCBI Taxonomy" id="2763673"/>
    <lineage>
        <taxon>Bacteria</taxon>
        <taxon>Bacillati</taxon>
        <taxon>Bacillota</taxon>
        <taxon>Clostridia</taxon>
        <taxon>Eubacteriales</taxon>
        <taxon>Oscillospiraceae</taxon>
        <taxon>Yanshouia</taxon>
    </lineage>
</organism>
<accession>A0ABR7NG35</accession>
<dbReference type="EMBL" id="JACRTB010000003">
    <property type="protein sequence ID" value="MBC8575377.1"/>
    <property type="molecule type" value="Genomic_DNA"/>
</dbReference>
<feature type="transmembrane region" description="Helical" evidence="5">
    <location>
        <begin position="36"/>
        <end position="55"/>
    </location>
</feature>
<dbReference type="NCBIfam" id="TIGR01593">
    <property type="entry name" value="holin_tox_secr"/>
    <property type="match status" value="1"/>
</dbReference>
<evidence type="ECO:0000313" key="7">
    <source>
        <dbReference type="Proteomes" id="UP000658131"/>
    </source>
</evidence>
<dbReference type="Pfam" id="PF05105">
    <property type="entry name" value="Phage_holin_4_1"/>
    <property type="match status" value="1"/>
</dbReference>
<sequence>MKNLVWSYGSEGAAVSGMLAAAGTFLNWWFGGFDKMVQALIICMAIDFALGFLAAAKSRTIDSHVMFWGGVNKVLVLVFVGFGVVLDGIIGTPEPYIRTAIIWFYIGREGLSIVENYGKMGLPLPEFITAVLNQLKDKGEPE</sequence>
<dbReference type="Proteomes" id="UP000658131">
    <property type="component" value="Unassembled WGS sequence"/>
</dbReference>
<evidence type="ECO:0000256" key="3">
    <source>
        <dbReference type="ARBA" id="ARBA00022989"/>
    </source>
</evidence>
<evidence type="ECO:0000256" key="5">
    <source>
        <dbReference type="SAM" id="Phobius"/>
    </source>
</evidence>
<keyword evidence="4 5" id="KW-0472">Membrane</keyword>
<comment type="caution">
    <text evidence="6">The sequence shown here is derived from an EMBL/GenBank/DDBJ whole genome shotgun (WGS) entry which is preliminary data.</text>
</comment>
<gene>
    <name evidence="6" type="ORF">H8717_02980</name>
</gene>
<feature type="transmembrane region" description="Helical" evidence="5">
    <location>
        <begin position="12"/>
        <end position="30"/>
    </location>
</feature>
<evidence type="ECO:0000256" key="2">
    <source>
        <dbReference type="ARBA" id="ARBA00022692"/>
    </source>
</evidence>
<evidence type="ECO:0000313" key="6">
    <source>
        <dbReference type="EMBL" id="MBC8575377.1"/>
    </source>
</evidence>
<keyword evidence="7" id="KW-1185">Reference proteome</keyword>
<feature type="transmembrane region" description="Helical" evidence="5">
    <location>
        <begin position="67"/>
        <end position="86"/>
    </location>
</feature>
<dbReference type="InterPro" id="IPR006480">
    <property type="entry name" value="Phage_holin_4_1"/>
</dbReference>
<evidence type="ECO:0000256" key="4">
    <source>
        <dbReference type="ARBA" id="ARBA00023136"/>
    </source>
</evidence>
<proteinExistence type="predicted"/>
<keyword evidence="2 5" id="KW-0812">Transmembrane</keyword>
<name>A0ABR7NG35_9FIRM</name>
<comment type="subcellular location">
    <subcellularLocation>
        <location evidence="1">Membrane</location>
        <topology evidence="1">Multi-pass membrane protein</topology>
    </subcellularLocation>
</comment>
<keyword evidence="3 5" id="KW-1133">Transmembrane helix</keyword>
<protein>
    <submittedName>
        <fullName evidence="6">Phage holin family protein</fullName>
    </submittedName>
</protein>
<dbReference type="RefSeq" id="WP_262399016.1">
    <property type="nucleotide sequence ID" value="NZ_JACRTB010000003.1"/>
</dbReference>
<reference evidence="6 7" key="1">
    <citation type="submission" date="2020-08" db="EMBL/GenBank/DDBJ databases">
        <title>Genome public.</title>
        <authorList>
            <person name="Liu C."/>
            <person name="Sun Q."/>
        </authorList>
    </citation>
    <scope>NUCLEOTIDE SEQUENCE [LARGE SCALE GENOMIC DNA]</scope>
    <source>
        <strain evidence="6 7">BX1</strain>
    </source>
</reference>
<evidence type="ECO:0000256" key="1">
    <source>
        <dbReference type="ARBA" id="ARBA00004141"/>
    </source>
</evidence>